<evidence type="ECO:0000256" key="3">
    <source>
        <dbReference type="ARBA" id="ARBA00022777"/>
    </source>
</evidence>
<keyword evidence="7" id="KW-1133">Transmembrane helix</keyword>
<keyword evidence="2 5" id="KW-0547">Nucleotide-binding</keyword>
<dbReference type="CDD" id="cd14014">
    <property type="entry name" value="STKc_PknB_like"/>
    <property type="match status" value="1"/>
</dbReference>
<dbReference type="PANTHER" id="PTHR43289">
    <property type="entry name" value="MITOGEN-ACTIVATED PROTEIN KINASE KINASE KINASE 20-RELATED"/>
    <property type="match status" value="1"/>
</dbReference>
<keyword evidence="1 9" id="KW-0808">Transferase</keyword>
<dbReference type="EC" id="2.7.11.1" evidence="9"/>
<dbReference type="InterPro" id="IPR008271">
    <property type="entry name" value="Ser/Thr_kinase_AS"/>
</dbReference>
<keyword evidence="4 5" id="KW-0067">ATP-binding</keyword>
<dbReference type="Gene3D" id="3.30.200.20">
    <property type="entry name" value="Phosphorylase Kinase, domain 1"/>
    <property type="match status" value="1"/>
</dbReference>
<evidence type="ECO:0000256" key="2">
    <source>
        <dbReference type="ARBA" id="ARBA00022741"/>
    </source>
</evidence>
<organism evidence="9 10">
    <name type="scientific">Streptomyces solicathayae</name>
    <dbReference type="NCBI Taxonomy" id="3081768"/>
    <lineage>
        <taxon>Bacteria</taxon>
        <taxon>Bacillati</taxon>
        <taxon>Actinomycetota</taxon>
        <taxon>Actinomycetes</taxon>
        <taxon>Kitasatosporales</taxon>
        <taxon>Streptomycetaceae</taxon>
        <taxon>Streptomyces</taxon>
    </lineage>
</organism>
<keyword evidence="3 9" id="KW-0418">Kinase</keyword>
<dbReference type="Gene3D" id="1.10.510.10">
    <property type="entry name" value="Transferase(Phosphotransferase) domain 1"/>
    <property type="match status" value="1"/>
</dbReference>
<dbReference type="InterPro" id="IPR000719">
    <property type="entry name" value="Prot_kinase_dom"/>
</dbReference>
<dbReference type="GO" id="GO:0004674">
    <property type="term" value="F:protein serine/threonine kinase activity"/>
    <property type="evidence" value="ECO:0007669"/>
    <property type="project" value="UniProtKB-EC"/>
</dbReference>
<dbReference type="PROSITE" id="PS00107">
    <property type="entry name" value="PROTEIN_KINASE_ATP"/>
    <property type="match status" value="1"/>
</dbReference>
<sequence length="487" mass="51003">MIGPYRLTGLLGEGGMGRVYLGRSVSGRQVAVKVVRSEHAADPGFRRRFRREIEAARAVGGFWTAPVVDADPEAASPWVASAYIEAPELGELVRRDGPMGEAALRGLATGLAEALDAIHRTGLVHRDLKPSNVLVTTDGPRVIDFGISKALEGATALTGTGLVVGTPGFMSPEQATGEEVGAPSDVFSLGAVLAFAATGEGPFGAGSVPALLYRVVHDVPRLDGVPEGLRGLVARCLEKDPGRRPTAGELLGLLAEGEAAAPGASASTVVDPQAPMSTPIPVPTPTTPTTPTVTVPGAPGEAARDEGPSAPEHWDAGTALNWGVTWMRPAFGVAGVSMTLGLLGMFSGYMAAAPVGVGGGAVLIIVVGLSTLLRRRGFVRVDARGLAYDFGDRRWHTSWDGINSVSVMGFGEELGRARWMLMVEPRSMRDVPYVLRTQGPSRKVGTFLWYGPAGKHAELARLDAALRRHAPVGTYTRQPPLDALLGR</sequence>
<evidence type="ECO:0000313" key="9">
    <source>
        <dbReference type="EMBL" id="WOX23489.1"/>
    </source>
</evidence>
<feature type="region of interest" description="Disordered" evidence="6">
    <location>
        <begin position="279"/>
        <end position="310"/>
    </location>
</feature>
<name>A0ABZ0LXI6_9ACTN</name>
<dbReference type="SUPFAM" id="SSF56112">
    <property type="entry name" value="Protein kinase-like (PK-like)"/>
    <property type="match status" value="1"/>
</dbReference>
<evidence type="ECO:0000256" key="5">
    <source>
        <dbReference type="PROSITE-ProRule" id="PRU10141"/>
    </source>
</evidence>
<keyword evidence="7" id="KW-0472">Membrane</keyword>
<dbReference type="InterPro" id="IPR011009">
    <property type="entry name" value="Kinase-like_dom_sf"/>
</dbReference>
<evidence type="ECO:0000256" key="1">
    <source>
        <dbReference type="ARBA" id="ARBA00022679"/>
    </source>
</evidence>
<dbReference type="Pfam" id="PF00069">
    <property type="entry name" value="Pkinase"/>
    <property type="match status" value="1"/>
</dbReference>
<protein>
    <submittedName>
        <fullName evidence="9">Serine/threonine-protein kinase</fullName>
        <ecNumber evidence="9">2.7.11.1</ecNumber>
    </submittedName>
</protein>
<dbReference type="Proteomes" id="UP001301731">
    <property type="component" value="Chromosome"/>
</dbReference>
<feature type="compositionally biased region" description="Pro residues" evidence="6">
    <location>
        <begin position="279"/>
        <end position="288"/>
    </location>
</feature>
<feature type="transmembrane region" description="Helical" evidence="7">
    <location>
        <begin position="355"/>
        <end position="373"/>
    </location>
</feature>
<dbReference type="EMBL" id="CP137573">
    <property type="protein sequence ID" value="WOX23489.1"/>
    <property type="molecule type" value="Genomic_DNA"/>
</dbReference>
<dbReference type="PROSITE" id="PS00108">
    <property type="entry name" value="PROTEIN_KINASE_ST"/>
    <property type="match status" value="1"/>
</dbReference>
<feature type="binding site" evidence="5">
    <location>
        <position position="33"/>
    </location>
    <ligand>
        <name>ATP</name>
        <dbReference type="ChEBI" id="CHEBI:30616"/>
    </ligand>
</feature>
<proteinExistence type="predicted"/>
<dbReference type="SMART" id="SM00220">
    <property type="entry name" value="S_TKc"/>
    <property type="match status" value="1"/>
</dbReference>
<gene>
    <name evidence="9" type="ORF">R2D22_19735</name>
</gene>
<evidence type="ECO:0000256" key="4">
    <source>
        <dbReference type="ARBA" id="ARBA00022840"/>
    </source>
</evidence>
<keyword evidence="7" id="KW-0812">Transmembrane</keyword>
<evidence type="ECO:0000256" key="7">
    <source>
        <dbReference type="SAM" id="Phobius"/>
    </source>
</evidence>
<evidence type="ECO:0000313" key="10">
    <source>
        <dbReference type="Proteomes" id="UP001301731"/>
    </source>
</evidence>
<accession>A0ABZ0LXI6</accession>
<evidence type="ECO:0000256" key="6">
    <source>
        <dbReference type="SAM" id="MobiDB-lite"/>
    </source>
</evidence>
<keyword evidence="10" id="KW-1185">Reference proteome</keyword>
<dbReference type="RefSeq" id="WP_318105320.1">
    <property type="nucleotide sequence ID" value="NZ_CP137573.1"/>
</dbReference>
<feature type="domain" description="Protein kinase" evidence="8">
    <location>
        <begin position="5"/>
        <end position="261"/>
    </location>
</feature>
<reference evidence="9 10" key="1">
    <citation type="submission" date="2023-10" db="EMBL/GenBank/DDBJ databases">
        <title>The genome sequence of Streptomyces sp. HUAS YS2.</title>
        <authorList>
            <person name="Mo P."/>
        </authorList>
    </citation>
    <scope>NUCLEOTIDE SEQUENCE [LARGE SCALE GENOMIC DNA]</scope>
    <source>
        <strain evidence="9 10">HUAS YS2</strain>
    </source>
</reference>
<dbReference type="InterPro" id="IPR017441">
    <property type="entry name" value="Protein_kinase_ATP_BS"/>
</dbReference>
<dbReference type="PANTHER" id="PTHR43289:SF34">
    <property type="entry name" value="SERINE_THREONINE-PROTEIN KINASE YBDM-RELATED"/>
    <property type="match status" value="1"/>
</dbReference>
<dbReference type="PROSITE" id="PS50011">
    <property type="entry name" value="PROTEIN_KINASE_DOM"/>
    <property type="match status" value="1"/>
</dbReference>
<evidence type="ECO:0000259" key="8">
    <source>
        <dbReference type="PROSITE" id="PS50011"/>
    </source>
</evidence>